<organism evidence="2 3">
    <name type="scientific">Phyllachora maydis</name>
    <dbReference type="NCBI Taxonomy" id="1825666"/>
    <lineage>
        <taxon>Eukaryota</taxon>
        <taxon>Fungi</taxon>
        <taxon>Dikarya</taxon>
        <taxon>Ascomycota</taxon>
        <taxon>Pezizomycotina</taxon>
        <taxon>Sordariomycetes</taxon>
        <taxon>Sordariomycetidae</taxon>
        <taxon>Phyllachorales</taxon>
        <taxon>Phyllachoraceae</taxon>
        <taxon>Phyllachora</taxon>
    </lineage>
</organism>
<feature type="region of interest" description="Disordered" evidence="1">
    <location>
        <begin position="85"/>
        <end position="160"/>
    </location>
</feature>
<evidence type="ECO:0000313" key="2">
    <source>
        <dbReference type="EMBL" id="KAK2073386.1"/>
    </source>
</evidence>
<accession>A0AAD9I8Y5</accession>
<reference evidence="2" key="1">
    <citation type="journal article" date="2023" name="Mol. Plant Microbe Interact.">
        <title>Elucidating the Obligate Nature and Biological Capacity of an Invasive Fungal Corn Pathogen.</title>
        <authorList>
            <person name="MacCready J.S."/>
            <person name="Roggenkamp E.M."/>
            <person name="Gdanetz K."/>
            <person name="Chilvers M.I."/>
        </authorList>
    </citation>
    <scope>NUCLEOTIDE SEQUENCE</scope>
    <source>
        <strain evidence="2">PM02</strain>
    </source>
</reference>
<feature type="compositionally biased region" description="Polar residues" evidence="1">
    <location>
        <begin position="97"/>
        <end position="112"/>
    </location>
</feature>
<evidence type="ECO:0000256" key="1">
    <source>
        <dbReference type="SAM" id="MobiDB-lite"/>
    </source>
</evidence>
<keyword evidence="3" id="KW-1185">Reference proteome</keyword>
<proteinExistence type="predicted"/>
<dbReference type="AlphaFoldDB" id="A0AAD9I8Y5"/>
<name>A0AAD9I8Y5_9PEZI</name>
<gene>
    <name evidence="2" type="ORF">P8C59_007674</name>
</gene>
<comment type="caution">
    <text evidence="2">The sequence shown here is derived from an EMBL/GenBank/DDBJ whole genome shotgun (WGS) entry which is preliminary data.</text>
</comment>
<dbReference type="Proteomes" id="UP001217918">
    <property type="component" value="Unassembled WGS sequence"/>
</dbReference>
<feature type="compositionally biased region" description="Low complexity" evidence="1">
    <location>
        <begin position="137"/>
        <end position="160"/>
    </location>
</feature>
<evidence type="ECO:0000313" key="3">
    <source>
        <dbReference type="Proteomes" id="UP001217918"/>
    </source>
</evidence>
<protein>
    <submittedName>
        <fullName evidence="2">Uncharacterized protein</fullName>
    </submittedName>
</protein>
<sequence length="221" mass="24032">MYMLIACLPYRYCYCDSSFANLLIANIDSFSNLDNLVYTILALIPILAKPAKITPAICRAAACKAKQRELAKACTIAGRAAAAKRPKKEGLRRSKRTAGSNAGRYTTNSGLTANKDDNNAYNRAYIPPTNIKEEEGGNSNNNSVNSGTSNGTNKGKGSSVYKRNEGTLRYKARSVIAYYLKVLIAFKPTSAEWRSAVRYILILPSSSKEEADLVGIGKEAL</sequence>
<dbReference type="EMBL" id="JAQQPM010000007">
    <property type="protein sequence ID" value="KAK2073386.1"/>
    <property type="molecule type" value="Genomic_DNA"/>
</dbReference>